<feature type="domain" description="HECT" evidence="8">
    <location>
        <begin position="1207"/>
        <end position="1586"/>
    </location>
</feature>
<dbReference type="Gene3D" id="3.90.1750.10">
    <property type="entry name" value="Hect, E3 ligase catalytic domains"/>
    <property type="match status" value="1"/>
</dbReference>
<keyword evidence="4" id="KW-0808">Transferase</keyword>
<dbReference type="InParanoid" id="A0A2G5D599"/>
<dbReference type="EMBL" id="KZ305044">
    <property type="protein sequence ID" value="PIA38678.1"/>
    <property type="molecule type" value="Genomic_DNA"/>
</dbReference>
<dbReference type="STRING" id="218851.A0A2G5D599"/>
<evidence type="ECO:0000313" key="10">
    <source>
        <dbReference type="Proteomes" id="UP000230069"/>
    </source>
</evidence>
<dbReference type="InterPro" id="IPR000569">
    <property type="entry name" value="HECT_dom"/>
</dbReference>
<feature type="compositionally biased region" description="Basic and acidic residues" evidence="7">
    <location>
        <begin position="1"/>
        <end position="21"/>
    </location>
</feature>
<feature type="region of interest" description="Disordered" evidence="7">
    <location>
        <begin position="840"/>
        <end position="875"/>
    </location>
</feature>
<feature type="active site" description="Glycyl thioester intermediate" evidence="6">
    <location>
        <position position="1553"/>
    </location>
</feature>
<dbReference type="GO" id="GO:0043161">
    <property type="term" value="P:proteasome-mediated ubiquitin-dependent protein catabolic process"/>
    <property type="evidence" value="ECO:0007669"/>
    <property type="project" value="TreeGrafter"/>
</dbReference>
<evidence type="ECO:0000256" key="2">
    <source>
        <dbReference type="ARBA" id="ARBA00006331"/>
    </source>
</evidence>
<evidence type="ECO:0000256" key="6">
    <source>
        <dbReference type="PROSITE-ProRule" id="PRU00104"/>
    </source>
</evidence>
<dbReference type="Pfam" id="PF25579">
    <property type="entry name" value="TPR_TRIP12_N"/>
    <property type="match status" value="1"/>
</dbReference>
<comment type="similarity">
    <text evidence="2">Belongs to the UPL family. K-HECT subfamily.</text>
</comment>
<evidence type="ECO:0000256" key="5">
    <source>
        <dbReference type="ARBA" id="ARBA00022786"/>
    </source>
</evidence>
<evidence type="ECO:0000256" key="1">
    <source>
        <dbReference type="ARBA" id="ARBA00000885"/>
    </source>
</evidence>
<organism evidence="9 10">
    <name type="scientific">Aquilegia coerulea</name>
    <name type="common">Rocky mountain columbine</name>
    <dbReference type="NCBI Taxonomy" id="218851"/>
    <lineage>
        <taxon>Eukaryota</taxon>
        <taxon>Viridiplantae</taxon>
        <taxon>Streptophyta</taxon>
        <taxon>Embryophyta</taxon>
        <taxon>Tracheophyta</taxon>
        <taxon>Spermatophyta</taxon>
        <taxon>Magnoliopsida</taxon>
        <taxon>Ranunculales</taxon>
        <taxon>Ranunculaceae</taxon>
        <taxon>Thalictroideae</taxon>
        <taxon>Aquilegia</taxon>
    </lineage>
</organism>
<dbReference type="FunFam" id="3.30.2410.10:FF:000007">
    <property type="entry name" value="Putative E3 ubiquitin-protein ligase HECTD1"/>
    <property type="match status" value="1"/>
</dbReference>
<comment type="catalytic activity">
    <reaction evidence="1">
        <text>S-ubiquitinyl-[E2 ubiquitin-conjugating enzyme]-L-cysteine + [acceptor protein]-L-lysine = [E2 ubiquitin-conjugating enzyme]-L-cysteine + N(6)-ubiquitinyl-[acceptor protein]-L-lysine.</text>
        <dbReference type="EC" id="2.3.2.26"/>
    </reaction>
</comment>
<reference evidence="9 10" key="1">
    <citation type="submission" date="2017-09" db="EMBL/GenBank/DDBJ databases">
        <title>WGS assembly of Aquilegia coerulea Goldsmith.</title>
        <authorList>
            <person name="Hodges S."/>
            <person name="Kramer E."/>
            <person name="Nordborg M."/>
            <person name="Tomkins J."/>
            <person name="Borevitz J."/>
            <person name="Derieg N."/>
            <person name="Yan J."/>
            <person name="Mihaltcheva S."/>
            <person name="Hayes R.D."/>
            <person name="Rokhsar D."/>
        </authorList>
    </citation>
    <scope>NUCLEOTIDE SEQUENCE [LARGE SCALE GENOMIC DNA]</scope>
    <source>
        <strain evidence="10">cv. Goldsmith</strain>
    </source>
</reference>
<feature type="compositionally biased region" description="Polar residues" evidence="7">
    <location>
        <begin position="840"/>
        <end position="864"/>
    </location>
</feature>
<dbReference type="SUPFAM" id="SSF48371">
    <property type="entry name" value="ARM repeat"/>
    <property type="match status" value="1"/>
</dbReference>
<sequence>MENRSRKREELGDQLPADKRVCSSADVVGPGSSNSSVQTQMNSASESPDCEMEATSSSASVSGRSEGDAEKEEEDDESGSDDMDDDSDERHRTVRDYYNGRLSADQGKIRKIVSSLEEKAGPDSQLAALTELCDVLSFTAEELPSSSTNLLVPLIVTLAKDENNPDVILLSVRCITYLCESSENLLHHDVIPVLCARLMNIEYLDVAEQCLQALEKISREHPLACLKAGVIMAALTYIDFFCTSIQRVALSTVANICKRLPSDRTSPFMEAVPILCNLLQYEDQKLVESVAICLIKIVDRVKHSSEMLDELCKHGLIHQAAHHIELNGRSPLSQSVYIGLIGLLSKLASGSVAAVRTLLELNISNTLKNILSSYDLARGMPSFVVGGEQSNQLHEFMRLLNELLPPLPRSIEDALIKSDKEKILGDQPELLQQFGANILPVLIQVVSSGVNLYVCYCCLSIINKLVYFSKPDMLLEFLKNTNISSFLAGAFTRKDRHVLILVLEIVENIMKKLPGVFLESFTKEGVIFAIDALLIPESSEFSVSMSSSIQISSGSNHKSASKDVPKCLCYAFDIDQSSSSSNTSVCKLKEDCVNTLVKHIKVSYFATELYSSGIGLTETLQKLRNLSALLTDEVHSLMNKNICDQQEENLSHILSQILAVLNAGEYMSTFEFIESGIMKSLVTYLSNSHYIKGQMDSRSNINSFNVILKRLEVFARFSLSATDRNWEGMPIAVLVKKLQSALASLEDFPVISSHVAKPRNNHAIIPFGRSILTPSLKVHFVRREGEMGLSDYAAKVVTVEPFSTLNDIEKYLFPKVSPQRAEHLSKLVGQSTDQLKDLTVQGSCSSPSVEDQNIMQTNSSSSEEANVEDDRANVSTPTAEGVINILQAIPGDASFNAGQTPVTVEGDQQHLHADTSSKLQDLVNATTSNVAVSKEDCKEGVSTSYTNRDASPKLIFYLKGKPIDHELTFYQAILQQKVKEEHEVIVGSGFWNEVYEVAYGKAAEPKSKSQECFNGSELSSSRGNYIFWQNVPFFYSFLVSELRCGLEKSDPAYEILFLLKILEGVNRFAFNLMSQVQRHAFSSGEKQDLENLVVIGPTVPPTEFVNIKLTEKLEQQMRDPLAVSTGSMPSWCNQLMITCPFLFGFDARCKYFRQVVCNSSQGRHLLVPQAVNNSVSPARRNSHASGLRRKKFQVCRSDILNSATKMMDQHARQKAILEVEYDEEVGSGLGPTMEFYTLVSHEFQKVGLGMWRGDYSNLTVVKESIIEDPGIVLAPFGLFPRPLSSLSKSFNELRLVEVIKKFVLLGQIVAKALQDGRVLDLLFSKAFYKLVLEQELNIYDIHSIDPELGRTLLEFQALIDRKKVSHSVSELPFISDSCFRNTRIEDLWLDFTLPGYPEYMLSSGDEHKMVDFSNLEEYVSSIVDATVKSGISRQVEAFRSGFNQVFPIKNLQIFTEVELERLLCGEQDAWTSNELLEHIKFDHGYTASSPPIINLLEIIQDINYDQKRAFLQFVTGAPRLPPGGLTALNPQLTVVRKHCSECVDGALPSVMTCANYLKLPPYSSKEILRERLLFAITEGQGSFHLS</sequence>
<dbReference type="InterPro" id="IPR016024">
    <property type="entry name" value="ARM-type_fold"/>
</dbReference>
<dbReference type="InterPro" id="IPR035983">
    <property type="entry name" value="Hect_E3_ubiquitin_ligase"/>
</dbReference>
<dbReference type="SUPFAM" id="SSF56204">
    <property type="entry name" value="Hect, E3 ligase catalytic domain"/>
    <property type="match status" value="1"/>
</dbReference>
<dbReference type="InterPro" id="IPR045322">
    <property type="entry name" value="HECTD1/TRIP12-like"/>
</dbReference>
<dbReference type="InterPro" id="IPR011989">
    <property type="entry name" value="ARM-like"/>
</dbReference>
<keyword evidence="10" id="KW-1185">Reference proteome</keyword>
<gene>
    <name evidence="9" type="ORF">AQUCO_02700123v1</name>
</gene>
<dbReference type="OrthoDB" id="423283at2759"/>
<dbReference type="Pfam" id="PF00632">
    <property type="entry name" value="HECT"/>
    <property type="match status" value="1"/>
</dbReference>
<dbReference type="SMART" id="SM00119">
    <property type="entry name" value="HECTc"/>
    <property type="match status" value="1"/>
</dbReference>
<feature type="compositionally biased region" description="Acidic residues" evidence="7">
    <location>
        <begin position="69"/>
        <end position="87"/>
    </location>
</feature>
<evidence type="ECO:0000256" key="3">
    <source>
        <dbReference type="ARBA" id="ARBA00012485"/>
    </source>
</evidence>
<name>A0A2G5D599_AQUCA</name>
<dbReference type="Gene3D" id="3.30.2410.10">
    <property type="entry name" value="Hect, E3 ligase catalytic domain"/>
    <property type="match status" value="1"/>
</dbReference>
<protein>
    <recommendedName>
        <fullName evidence="3">HECT-type E3 ubiquitin transferase</fullName>
        <ecNumber evidence="3">2.3.2.26</ecNumber>
    </recommendedName>
</protein>
<dbReference type="PROSITE" id="PS50237">
    <property type="entry name" value="HECT"/>
    <property type="match status" value="1"/>
</dbReference>
<dbReference type="EC" id="2.3.2.26" evidence="3"/>
<dbReference type="PANTHER" id="PTHR45670">
    <property type="entry name" value="E3 UBIQUITIN-PROTEIN LIGASE TRIP12"/>
    <property type="match status" value="1"/>
</dbReference>
<feature type="compositionally biased region" description="Polar residues" evidence="7">
    <location>
        <begin position="31"/>
        <end position="46"/>
    </location>
</feature>
<dbReference type="FunCoup" id="A0A2G5D599">
    <property type="interactions" value="3265"/>
</dbReference>
<evidence type="ECO:0000259" key="8">
    <source>
        <dbReference type="PROSITE" id="PS50237"/>
    </source>
</evidence>
<evidence type="ECO:0000256" key="7">
    <source>
        <dbReference type="SAM" id="MobiDB-lite"/>
    </source>
</evidence>
<evidence type="ECO:0000256" key="4">
    <source>
        <dbReference type="ARBA" id="ARBA00022679"/>
    </source>
</evidence>
<keyword evidence="5 6" id="KW-0833">Ubl conjugation pathway</keyword>
<dbReference type="GO" id="GO:0061630">
    <property type="term" value="F:ubiquitin protein ligase activity"/>
    <property type="evidence" value="ECO:0007669"/>
    <property type="project" value="UniProtKB-EC"/>
</dbReference>
<dbReference type="GO" id="GO:0000209">
    <property type="term" value="P:protein polyubiquitination"/>
    <property type="evidence" value="ECO:0007669"/>
    <property type="project" value="TreeGrafter"/>
</dbReference>
<proteinExistence type="inferred from homology"/>
<evidence type="ECO:0000313" key="9">
    <source>
        <dbReference type="EMBL" id="PIA38678.1"/>
    </source>
</evidence>
<dbReference type="Gene3D" id="1.25.10.10">
    <property type="entry name" value="Leucine-rich Repeat Variant"/>
    <property type="match status" value="1"/>
</dbReference>
<accession>A0A2G5D599</accession>
<feature type="region of interest" description="Disordered" evidence="7">
    <location>
        <begin position="1"/>
        <end position="91"/>
    </location>
</feature>
<dbReference type="PANTHER" id="PTHR45670:SF10">
    <property type="entry name" value="E3 UBIQUITIN-PROTEIN LIGASE UPL4"/>
    <property type="match status" value="1"/>
</dbReference>
<dbReference type="CDD" id="cd00078">
    <property type="entry name" value="HECTc"/>
    <property type="match status" value="1"/>
</dbReference>
<dbReference type="InterPro" id="IPR057948">
    <property type="entry name" value="TPR_TRIP12_N"/>
</dbReference>
<dbReference type="Proteomes" id="UP000230069">
    <property type="component" value="Unassembled WGS sequence"/>
</dbReference>